<dbReference type="Pfam" id="PF18962">
    <property type="entry name" value="Por_Secre_tail"/>
    <property type="match status" value="1"/>
</dbReference>
<reference evidence="2 3" key="1">
    <citation type="submission" date="2018-07" db="EMBL/GenBank/DDBJ databases">
        <title>Dyadobacter roseus sp. nov., isolated from rose rhizosphere soil.</title>
        <authorList>
            <person name="Chen L."/>
        </authorList>
    </citation>
    <scope>NUCLEOTIDE SEQUENCE [LARGE SCALE GENOMIC DNA]</scope>
    <source>
        <strain evidence="2 3">RS19</strain>
    </source>
</reference>
<protein>
    <recommendedName>
        <fullName evidence="1">Peptidase M12B domain-containing protein</fullName>
    </recommendedName>
</protein>
<proteinExistence type="predicted"/>
<dbReference type="PROSITE" id="PS50215">
    <property type="entry name" value="ADAM_MEPRO"/>
    <property type="match status" value="1"/>
</dbReference>
<dbReference type="RefSeq" id="WP_115834052.1">
    <property type="nucleotide sequence ID" value="NZ_QNUL01000039.1"/>
</dbReference>
<dbReference type="EMBL" id="QNUL01000039">
    <property type="protein sequence ID" value="REA56417.1"/>
    <property type="molecule type" value="Genomic_DNA"/>
</dbReference>
<dbReference type="Pfam" id="PF20009">
    <property type="entry name" value="GEVED"/>
    <property type="match status" value="1"/>
</dbReference>
<evidence type="ECO:0000259" key="1">
    <source>
        <dbReference type="PROSITE" id="PS50215"/>
    </source>
</evidence>
<dbReference type="SUPFAM" id="SSF49299">
    <property type="entry name" value="PKD domain"/>
    <property type="match status" value="1"/>
</dbReference>
<dbReference type="Gene3D" id="3.40.390.10">
    <property type="entry name" value="Collagenase (Catalytic Domain)"/>
    <property type="match status" value="1"/>
</dbReference>
<dbReference type="NCBIfam" id="TIGR04183">
    <property type="entry name" value="Por_Secre_tail"/>
    <property type="match status" value="1"/>
</dbReference>
<evidence type="ECO:0000313" key="2">
    <source>
        <dbReference type="EMBL" id="REA56417.1"/>
    </source>
</evidence>
<dbReference type="PANTHER" id="PTHR11905">
    <property type="entry name" value="ADAM A DISINTEGRIN AND METALLOPROTEASE DOMAIN"/>
    <property type="match status" value="1"/>
</dbReference>
<sequence>MKQPLHTLLIFLMTVVNSQAQLQLKIVGKTDVSGIDLHFKFRSYQLSRADTNRSFLRQIKANSSRIEVTLPGSQPKVFTLSEVTLFADDYVETVAGADRITKTSRSSVKTFVGQEVNGTATITATIDDDFFDASVHNGEQSWYIEQARNFTQCSNDLLVTYNAADVLTNKVFKCSAEAVEERAQELQPNQSDTQVRTMVGSCMLVRLAIAADASMFQRYGSASAVRNRILSTMNEVAAIYRQTFVNNIEFNIVAIYISQTYDQDPLLPNTTAGTGVLTGFRRWAYTNSGFNMLHNMGQLWTTRDMGAVAWGDMSSASSGICNRPNAYHVLTDDFGKDVKKRISHEMGHNFGASHDVGTDYAGYIMTGGYSPGIKWSEVSRQAINDNLVSAATACLANCPQPVTPAFDLKSAGACVGNAVQFQDKSINGSSNSLWEMDGGNPSTAIGMNPIIRYDAAGLYDVKLTSSGNNLIKNDYVLVGERPKLTLQNCSLPTGSAAGGGIRMVGLNGTYIFPTAEDSIPKYVNRSCRYIIGLQAGTSYDFLVKIGSRATDTTSQVREHVKVYIDYNNDGLFNESNELIIKSPNLQSTNILINENNSKPWLNFTTPTTVVKNTFLRMRVISDNVVPVNSCHSPQTGQVKDFSVVFRTLDALAVKLVYFKVIRQENAAHLEWETASEVNSNRFEVEYSADLRDWKNAGMIRAQSTSNKPVRYQLIDTTRHAGMIYYRLRMIDEDGSFAFSSIQSIRFDRKGMIVFPNPAQDYIFISDVNGVTIPSSEIREVSITNLAGITVHTQKFPLSSKGIAVGNLTKGIYFVKLSATNGTQSTHKLIISK</sequence>
<dbReference type="InterPro" id="IPR001590">
    <property type="entry name" value="Peptidase_M12B"/>
</dbReference>
<dbReference type="AlphaFoldDB" id="A0A3D8Y326"/>
<dbReference type="Gene3D" id="2.60.40.10">
    <property type="entry name" value="Immunoglobulins"/>
    <property type="match status" value="1"/>
</dbReference>
<dbReference type="InterPro" id="IPR024079">
    <property type="entry name" value="MetalloPept_cat_dom_sf"/>
</dbReference>
<dbReference type="InterPro" id="IPR045474">
    <property type="entry name" value="GEVED"/>
</dbReference>
<dbReference type="Proteomes" id="UP000256373">
    <property type="component" value="Unassembled WGS sequence"/>
</dbReference>
<dbReference type="GO" id="GO:0006508">
    <property type="term" value="P:proteolysis"/>
    <property type="evidence" value="ECO:0007669"/>
    <property type="project" value="InterPro"/>
</dbReference>
<dbReference type="InterPro" id="IPR013783">
    <property type="entry name" value="Ig-like_fold"/>
</dbReference>
<accession>A0A3D8Y326</accession>
<comment type="caution">
    <text evidence="2">The sequence shown here is derived from an EMBL/GenBank/DDBJ whole genome shotgun (WGS) entry which is preliminary data.</text>
</comment>
<dbReference type="PANTHER" id="PTHR11905:SF159">
    <property type="entry name" value="ADAM METALLOPROTEASE"/>
    <property type="match status" value="1"/>
</dbReference>
<dbReference type="InterPro" id="IPR035986">
    <property type="entry name" value="PKD_dom_sf"/>
</dbReference>
<dbReference type="SUPFAM" id="SSF55486">
    <property type="entry name" value="Metalloproteases ('zincins'), catalytic domain"/>
    <property type="match status" value="1"/>
</dbReference>
<dbReference type="InterPro" id="IPR026444">
    <property type="entry name" value="Secre_tail"/>
</dbReference>
<organism evidence="2 3">
    <name type="scientific">Dyadobacter luteus</name>
    <dbReference type="NCBI Taxonomy" id="2259619"/>
    <lineage>
        <taxon>Bacteria</taxon>
        <taxon>Pseudomonadati</taxon>
        <taxon>Bacteroidota</taxon>
        <taxon>Cytophagia</taxon>
        <taxon>Cytophagales</taxon>
        <taxon>Spirosomataceae</taxon>
        <taxon>Dyadobacter</taxon>
    </lineage>
</organism>
<evidence type="ECO:0000313" key="3">
    <source>
        <dbReference type="Proteomes" id="UP000256373"/>
    </source>
</evidence>
<feature type="domain" description="Peptidase M12B" evidence="1">
    <location>
        <begin position="203"/>
        <end position="399"/>
    </location>
</feature>
<name>A0A3D8Y326_9BACT</name>
<keyword evidence="3" id="KW-1185">Reference proteome</keyword>
<dbReference type="OrthoDB" id="6385856at2"/>
<gene>
    <name evidence="2" type="ORF">DSL64_26850</name>
</gene>
<dbReference type="GO" id="GO:0004222">
    <property type="term" value="F:metalloendopeptidase activity"/>
    <property type="evidence" value="ECO:0007669"/>
    <property type="project" value="InterPro"/>
</dbReference>
<dbReference type="Pfam" id="PF13688">
    <property type="entry name" value="Reprolysin_5"/>
    <property type="match status" value="1"/>
</dbReference>